<dbReference type="EMBL" id="RCWN01000001">
    <property type="protein sequence ID" value="RLQ87786.1"/>
    <property type="molecule type" value="Genomic_DNA"/>
</dbReference>
<dbReference type="Gene3D" id="3.20.20.450">
    <property type="entry name" value="EAL domain"/>
    <property type="match status" value="1"/>
</dbReference>
<keyword evidence="1" id="KW-0472">Membrane</keyword>
<dbReference type="InterPro" id="IPR001633">
    <property type="entry name" value="EAL_dom"/>
</dbReference>
<dbReference type="InterPro" id="IPR029787">
    <property type="entry name" value="Nucleotide_cyclase"/>
</dbReference>
<reference evidence="4 5" key="1">
    <citation type="submission" date="2018-10" db="EMBL/GenBank/DDBJ databases">
        <title>Notoacmeibacter sp. M2BS9Y-3-1, whole genome shotgun sequence.</title>
        <authorList>
            <person name="Tuo L."/>
        </authorList>
    </citation>
    <scope>NUCLEOTIDE SEQUENCE [LARGE SCALE GENOMIC DNA]</scope>
    <source>
        <strain evidence="4 5">M2BS9Y-3-1</strain>
    </source>
</reference>
<dbReference type="Proteomes" id="UP000281094">
    <property type="component" value="Unassembled WGS sequence"/>
</dbReference>
<dbReference type="InterPro" id="IPR035919">
    <property type="entry name" value="EAL_sf"/>
</dbReference>
<dbReference type="Pfam" id="PF00563">
    <property type="entry name" value="EAL"/>
    <property type="match status" value="1"/>
</dbReference>
<evidence type="ECO:0000256" key="1">
    <source>
        <dbReference type="SAM" id="Phobius"/>
    </source>
</evidence>
<dbReference type="AlphaFoldDB" id="A0A3L7JAX7"/>
<dbReference type="InterPro" id="IPR043128">
    <property type="entry name" value="Rev_trsase/Diguanyl_cyclase"/>
</dbReference>
<keyword evidence="1" id="KW-1133">Transmembrane helix</keyword>
<protein>
    <submittedName>
        <fullName evidence="4">Bifunctional diguanylate cyclase/phosphodiesterase</fullName>
    </submittedName>
</protein>
<dbReference type="NCBIfam" id="TIGR00254">
    <property type="entry name" value="GGDEF"/>
    <property type="match status" value="1"/>
</dbReference>
<dbReference type="SUPFAM" id="SSF141868">
    <property type="entry name" value="EAL domain-like"/>
    <property type="match status" value="1"/>
</dbReference>
<dbReference type="PROSITE" id="PS50883">
    <property type="entry name" value="EAL"/>
    <property type="match status" value="1"/>
</dbReference>
<dbReference type="PANTHER" id="PTHR44757">
    <property type="entry name" value="DIGUANYLATE CYCLASE DGCP"/>
    <property type="match status" value="1"/>
</dbReference>
<dbReference type="CDD" id="cd01948">
    <property type="entry name" value="EAL"/>
    <property type="match status" value="1"/>
</dbReference>
<feature type="domain" description="GGDEF" evidence="3">
    <location>
        <begin position="229"/>
        <end position="361"/>
    </location>
</feature>
<dbReference type="Gene3D" id="3.30.70.270">
    <property type="match status" value="1"/>
</dbReference>
<dbReference type="PANTHER" id="PTHR44757:SF2">
    <property type="entry name" value="BIOFILM ARCHITECTURE MAINTENANCE PROTEIN MBAA"/>
    <property type="match status" value="1"/>
</dbReference>
<evidence type="ECO:0000259" key="3">
    <source>
        <dbReference type="PROSITE" id="PS50887"/>
    </source>
</evidence>
<feature type="transmembrane region" description="Helical" evidence="1">
    <location>
        <begin position="111"/>
        <end position="130"/>
    </location>
</feature>
<gene>
    <name evidence="4" type="ORF">D8780_05780</name>
</gene>
<feature type="transmembrane region" description="Helical" evidence="1">
    <location>
        <begin position="85"/>
        <end position="105"/>
    </location>
</feature>
<evidence type="ECO:0000259" key="2">
    <source>
        <dbReference type="PROSITE" id="PS50883"/>
    </source>
</evidence>
<name>A0A3L7JAX7_9HYPH</name>
<dbReference type="SUPFAM" id="SSF55073">
    <property type="entry name" value="Nucleotide cyclase"/>
    <property type="match status" value="1"/>
</dbReference>
<feature type="transmembrane region" description="Helical" evidence="1">
    <location>
        <begin position="137"/>
        <end position="155"/>
    </location>
</feature>
<feature type="transmembrane region" description="Helical" evidence="1">
    <location>
        <begin position="161"/>
        <end position="183"/>
    </location>
</feature>
<proteinExistence type="predicted"/>
<dbReference type="InterPro" id="IPR000160">
    <property type="entry name" value="GGDEF_dom"/>
</dbReference>
<dbReference type="CDD" id="cd01949">
    <property type="entry name" value="GGDEF"/>
    <property type="match status" value="1"/>
</dbReference>
<comment type="caution">
    <text evidence="4">The sequence shown here is derived from an EMBL/GenBank/DDBJ whole genome shotgun (WGS) entry which is preliminary data.</text>
</comment>
<evidence type="ECO:0000313" key="4">
    <source>
        <dbReference type="EMBL" id="RLQ87786.1"/>
    </source>
</evidence>
<keyword evidence="1" id="KW-0812">Transmembrane</keyword>
<accession>A0A3L7JAX7</accession>
<evidence type="ECO:0000313" key="5">
    <source>
        <dbReference type="Proteomes" id="UP000281094"/>
    </source>
</evidence>
<dbReference type="Pfam" id="PF00990">
    <property type="entry name" value="GGDEF"/>
    <property type="match status" value="1"/>
</dbReference>
<dbReference type="SMART" id="SM00267">
    <property type="entry name" value="GGDEF"/>
    <property type="match status" value="1"/>
</dbReference>
<organism evidence="4 5">
    <name type="scientific">Notoacmeibacter ruber</name>
    <dbReference type="NCBI Taxonomy" id="2670375"/>
    <lineage>
        <taxon>Bacteria</taxon>
        <taxon>Pseudomonadati</taxon>
        <taxon>Pseudomonadota</taxon>
        <taxon>Alphaproteobacteria</taxon>
        <taxon>Hyphomicrobiales</taxon>
        <taxon>Notoacmeibacteraceae</taxon>
        <taxon>Notoacmeibacter</taxon>
    </lineage>
</organism>
<feature type="transmembrane region" description="Helical" evidence="1">
    <location>
        <begin position="46"/>
        <end position="64"/>
    </location>
</feature>
<dbReference type="PROSITE" id="PS50887">
    <property type="entry name" value="GGDEF"/>
    <property type="match status" value="1"/>
</dbReference>
<dbReference type="InterPro" id="IPR052155">
    <property type="entry name" value="Biofilm_reg_signaling"/>
</dbReference>
<keyword evidence="5" id="KW-1185">Reference proteome</keyword>
<sequence length="643" mass="71256">MTEACEANRARTEALSALHSKPATAIHGLISSCAAFAMAAINAGDWRFLLPGVLMTPFAIYRLMRMFEFQKKGLGAHQLSFWEKHFFVSSVVIALAHGLFVMQAMLTTDHVFIISLAVGLCLAQMVGVVARNFASASLVNAQALAMGVPSAIGWWMHPDPWFGVTAIFFVPFFLSAKSLAAGIRNLLDGQREATATIRRVAIRDSLTGVYNRKGFYERLSEERQRPERGHYIAALVDIDHFKAVNDSYGHSIGDALLIQIALRLSEIENETLTVARLAGDEFAILARSHHPQQSMERICKSVTDCFIDLFNCRGIYLPVTASIGAASAETLDADNSVIICADLAVYEAKEKGGAGFKIYHDDMQDRFERREILRRDLRQAVAANELFLVYQPIGNLRSGAISSCESLMRWRHPSLGLISPDEFIPIAESADIVGELTRWAIETAVSECIQWPNEIGVSVNLSARDLRRRDIVNTVFDVLIRHGLAPQRLILEMTETALAEEPLMTRQVLHGLRSLGVQIALDDFGTGYANFSYLIDYDFDKLKLDRSLINQISDGKRARTLIAGLARTAHDLGLTIVAEGVETRKQLEPLRELGSIDRIQGWLLSRPIAGSDAIRAYLADPFFDPNTISESDHDEEADRSVHA</sequence>
<feature type="domain" description="EAL" evidence="2">
    <location>
        <begin position="370"/>
        <end position="621"/>
    </location>
</feature>
<dbReference type="SMART" id="SM00052">
    <property type="entry name" value="EAL"/>
    <property type="match status" value="1"/>
</dbReference>